<dbReference type="Pfam" id="PF02518">
    <property type="entry name" value="HATPase_c"/>
    <property type="match status" value="1"/>
</dbReference>
<keyword evidence="4" id="KW-0597">Phosphoprotein</keyword>
<dbReference type="InterPro" id="IPR036890">
    <property type="entry name" value="HATPase_C_sf"/>
</dbReference>
<evidence type="ECO:0000256" key="8">
    <source>
        <dbReference type="ARBA" id="ARBA00022989"/>
    </source>
</evidence>
<dbReference type="InterPro" id="IPR047669">
    <property type="entry name" value="MtrAB_MtrB"/>
</dbReference>
<evidence type="ECO:0000256" key="4">
    <source>
        <dbReference type="ARBA" id="ARBA00022553"/>
    </source>
</evidence>
<dbReference type="Gene3D" id="6.10.340.10">
    <property type="match status" value="1"/>
</dbReference>
<feature type="domain" description="HAMP" evidence="14">
    <location>
        <begin position="229"/>
        <end position="281"/>
    </location>
</feature>
<evidence type="ECO:0000256" key="2">
    <source>
        <dbReference type="ARBA" id="ARBA00004236"/>
    </source>
</evidence>
<keyword evidence="6 12" id="KW-0812">Transmembrane</keyword>
<gene>
    <name evidence="15" type="ORF">JOF44_001082</name>
</gene>
<feature type="region of interest" description="Disordered" evidence="11">
    <location>
        <begin position="540"/>
        <end position="596"/>
    </location>
</feature>
<dbReference type="GO" id="GO:0004673">
    <property type="term" value="F:protein histidine kinase activity"/>
    <property type="evidence" value="ECO:0007669"/>
    <property type="project" value="UniProtKB-EC"/>
</dbReference>
<evidence type="ECO:0000256" key="1">
    <source>
        <dbReference type="ARBA" id="ARBA00000085"/>
    </source>
</evidence>
<dbReference type="Gene3D" id="3.30.565.10">
    <property type="entry name" value="Histidine kinase-like ATPase, C-terminal domain"/>
    <property type="match status" value="1"/>
</dbReference>
<keyword evidence="9" id="KW-0902">Two-component regulatory system</keyword>
<dbReference type="InterPro" id="IPR003594">
    <property type="entry name" value="HATPase_dom"/>
</dbReference>
<dbReference type="Proteomes" id="UP000698222">
    <property type="component" value="Unassembled WGS sequence"/>
</dbReference>
<evidence type="ECO:0000256" key="3">
    <source>
        <dbReference type="ARBA" id="ARBA00012438"/>
    </source>
</evidence>
<dbReference type="EC" id="2.7.13.3" evidence="3"/>
<feature type="domain" description="Histidine kinase" evidence="13">
    <location>
        <begin position="296"/>
        <end position="513"/>
    </location>
</feature>
<keyword evidence="5 15" id="KW-0808">Transferase</keyword>
<evidence type="ECO:0000256" key="7">
    <source>
        <dbReference type="ARBA" id="ARBA00022777"/>
    </source>
</evidence>
<evidence type="ECO:0000256" key="5">
    <source>
        <dbReference type="ARBA" id="ARBA00022679"/>
    </source>
</evidence>
<evidence type="ECO:0000256" key="10">
    <source>
        <dbReference type="ARBA" id="ARBA00035305"/>
    </source>
</evidence>
<dbReference type="Pfam" id="PF00512">
    <property type="entry name" value="HisKA"/>
    <property type="match status" value="1"/>
</dbReference>
<feature type="compositionally biased region" description="Low complexity" evidence="11">
    <location>
        <begin position="552"/>
        <end position="590"/>
    </location>
</feature>
<sequence>MSTAERGAAPETRAALGIQAVDPRGWPLALRVVLVTTLLSIVSMLAVGAYLSSVIADGLYEQRRDRVLEETVEVRRELTDSLTQLSGATSTQQQDAVNAFVQSAGGRGGGDRREVALVPVETSGVVFPVASSDRTLFEEVDDEITSAVSENPEAVSWRSIGRQDSEGRTVPALLIGTRVMVPGVGSYDLYLVYSLQEEQDTLAFVQRVILGGGGVLLALIVGIAIVVARLVTTPLKRAAQAAERIAGGDLDSRVEVAGADELARVGESFNDMARSLAQKVDDLTELSRLQQRFVSDVSHELRTPLTTIRMASSVLDGRRPQLPDDLQRTVELLVAQVERFEVLLGDLLEISRFDAGAAELEARREDLDALVVRAVDDVRPLAGARGCLLDVHLAGHGMDAVVDARRVDRILRNLLTNAIEHGAGGPVLVQTAANDDAIAVLVQDHGHGISPEAAEHVFDRFWRADPSRARTLGGTGLGLSISVEDARLHTGWLQAWGQEGRGAVFRLTLPRRPGGTFVRSPLRLERSFDRDLDAAGTYSVTSTGEIPIGPGLLPDLPDLADPARSAASPEVSPWTSPDPSSAASPDQEPPTLGGDR</sequence>
<evidence type="ECO:0000256" key="12">
    <source>
        <dbReference type="SAM" id="Phobius"/>
    </source>
</evidence>
<dbReference type="PROSITE" id="PS50885">
    <property type="entry name" value="HAMP"/>
    <property type="match status" value="1"/>
</dbReference>
<dbReference type="SMART" id="SM00304">
    <property type="entry name" value="HAMP"/>
    <property type="match status" value="1"/>
</dbReference>
<dbReference type="PANTHER" id="PTHR43711:SF1">
    <property type="entry name" value="HISTIDINE KINASE 1"/>
    <property type="match status" value="1"/>
</dbReference>
<evidence type="ECO:0000256" key="6">
    <source>
        <dbReference type="ARBA" id="ARBA00022692"/>
    </source>
</evidence>
<dbReference type="InterPro" id="IPR003660">
    <property type="entry name" value="HAMP_dom"/>
</dbReference>
<dbReference type="InterPro" id="IPR050736">
    <property type="entry name" value="Sensor_HK_Regulatory"/>
</dbReference>
<keyword evidence="8 12" id="KW-1133">Transmembrane helix</keyword>
<keyword evidence="12" id="KW-0472">Membrane</keyword>
<reference evidence="15 16" key="1">
    <citation type="submission" date="2021-03" db="EMBL/GenBank/DDBJ databases">
        <title>Sequencing the genomes of 1000 actinobacteria strains.</title>
        <authorList>
            <person name="Klenk H.-P."/>
        </authorList>
    </citation>
    <scope>NUCLEOTIDE SEQUENCE [LARGE SCALE GENOMIC DNA]</scope>
    <source>
        <strain evidence="15 16">DSM 14564</strain>
    </source>
</reference>
<dbReference type="InterPro" id="IPR004358">
    <property type="entry name" value="Sig_transdc_His_kin-like_C"/>
</dbReference>
<evidence type="ECO:0000256" key="11">
    <source>
        <dbReference type="SAM" id="MobiDB-lite"/>
    </source>
</evidence>
<dbReference type="InterPro" id="IPR036097">
    <property type="entry name" value="HisK_dim/P_sf"/>
</dbReference>
<dbReference type="InterPro" id="IPR005467">
    <property type="entry name" value="His_kinase_dom"/>
</dbReference>
<accession>A0ABS4YHD6</accession>
<dbReference type="SMART" id="SM00387">
    <property type="entry name" value="HATPase_c"/>
    <property type="match status" value="1"/>
</dbReference>
<feature type="transmembrane region" description="Helical" evidence="12">
    <location>
        <begin position="32"/>
        <end position="56"/>
    </location>
</feature>
<keyword evidence="7 15" id="KW-0418">Kinase</keyword>
<evidence type="ECO:0000259" key="13">
    <source>
        <dbReference type="PROSITE" id="PS50109"/>
    </source>
</evidence>
<feature type="transmembrane region" description="Helical" evidence="12">
    <location>
        <begin position="208"/>
        <end position="231"/>
    </location>
</feature>
<comment type="subcellular location">
    <subcellularLocation>
        <location evidence="2">Cell membrane</location>
    </subcellularLocation>
</comment>
<dbReference type="SUPFAM" id="SSF158472">
    <property type="entry name" value="HAMP domain-like"/>
    <property type="match status" value="1"/>
</dbReference>
<dbReference type="EMBL" id="JAGIOC010000001">
    <property type="protein sequence ID" value="MBP2408179.1"/>
    <property type="molecule type" value="Genomic_DNA"/>
</dbReference>
<dbReference type="NCBIfam" id="NF040691">
    <property type="entry name" value="MtrAB_MtrB"/>
    <property type="match status" value="1"/>
</dbReference>
<dbReference type="RefSeq" id="WP_209888328.1">
    <property type="nucleotide sequence ID" value="NZ_BAAAJV010000024.1"/>
</dbReference>
<dbReference type="PROSITE" id="PS50109">
    <property type="entry name" value="HIS_KIN"/>
    <property type="match status" value="1"/>
</dbReference>
<dbReference type="CDD" id="cd00082">
    <property type="entry name" value="HisKA"/>
    <property type="match status" value="1"/>
</dbReference>
<name>A0ABS4YHD6_9MICO</name>
<dbReference type="PRINTS" id="PR00344">
    <property type="entry name" value="BCTRLSENSOR"/>
</dbReference>
<dbReference type="PANTHER" id="PTHR43711">
    <property type="entry name" value="TWO-COMPONENT HISTIDINE KINASE"/>
    <property type="match status" value="1"/>
</dbReference>
<evidence type="ECO:0000313" key="15">
    <source>
        <dbReference type="EMBL" id="MBP2408179.1"/>
    </source>
</evidence>
<evidence type="ECO:0000313" key="16">
    <source>
        <dbReference type="Proteomes" id="UP000698222"/>
    </source>
</evidence>
<protein>
    <recommendedName>
        <fullName evidence="10">Sensor histidine kinase MtrB</fullName>
        <ecNumber evidence="3">2.7.13.3</ecNumber>
    </recommendedName>
</protein>
<comment type="catalytic activity">
    <reaction evidence="1">
        <text>ATP + protein L-histidine = ADP + protein N-phospho-L-histidine.</text>
        <dbReference type="EC" id="2.7.13.3"/>
    </reaction>
</comment>
<dbReference type="SUPFAM" id="SSF55874">
    <property type="entry name" value="ATPase domain of HSP90 chaperone/DNA topoisomerase II/histidine kinase"/>
    <property type="match status" value="1"/>
</dbReference>
<proteinExistence type="predicted"/>
<organism evidence="15 16">
    <name type="scientific">Brachybacterium fresconis</name>
    <dbReference type="NCBI Taxonomy" id="173363"/>
    <lineage>
        <taxon>Bacteria</taxon>
        <taxon>Bacillati</taxon>
        <taxon>Actinomycetota</taxon>
        <taxon>Actinomycetes</taxon>
        <taxon>Micrococcales</taxon>
        <taxon>Dermabacteraceae</taxon>
        <taxon>Brachybacterium</taxon>
    </lineage>
</organism>
<dbReference type="SMART" id="SM00388">
    <property type="entry name" value="HisKA"/>
    <property type="match status" value="1"/>
</dbReference>
<dbReference type="InterPro" id="IPR003661">
    <property type="entry name" value="HisK_dim/P_dom"/>
</dbReference>
<comment type="caution">
    <text evidence="15">The sequence shown here is derived from an EMBL/GenBank/DDBJ whole genome shotgun (WGS) entry which is preliminary data.</text>
</comment>
<dbReference type="Gene3D" id="1.10.287.130">
    <property type="match status" value="1"/>
</dbReference>
<keyword evidence="16" id="KW-1185">Reference proteome</keyword>
<evidence type="ECO:0000256" key="9">
    <source>
        <dbReference type="ARBA" id="ARBA00023012"/>
    </source>
</evidence>
<dbReference type="Pfam" id="PF00672">
    <property type="entry name" value="HAMP"/>
    <property type="match status" value="1"/>
</dbReference>
<dbReference type="CDD" id="cd06225">
    <property type="entry name" value="HAMP"/>
    <property type="match status" value="1"/>
</dbReference>
<dbReference type="SUPFAM" id="SSF47384">
    <property type="entry name" value="Homodimeric domain of signal transducing histidine kinase"/>
    <property type="match status" value="1"/>
</dbReference>
<evidence type="ECO:0000259" key="14">
    <source>
        <dbReference type="PROSITE" id="PS50885"/>
    </source>
</evidence>